<keyword evidence="1" id="KW-0812">Transmembrane</keyword>
<dbReference type="Pfam" id="PF00990">
    <property type="entry name" value="GGDEF"/>
    <property type="match status" value="1"/>
</dbReference>
<dbReference type="InterPro" id="IPR043128">
    <property type="entry name" value="Rev_trsase/Diguanyl_cyclase"/>
</dbReference>
<dbReference type="STRING" id="415015.SAMN05660462_00340"/>
<name>A0A1H3KW72_9FIRM</name>
<dbReference type="SMART" id="SM00062">
    <property type="entry name" value="PBPb"/>
    <property type="match status" value="1"/>
</dbReference>
<dbReference type="SUPFAM" id="SSF53850">
    <property type="entry name" value="Periplasmic binding protein-like II"/>
    <property type="match status" value="1"/>
</dbReference>
<sequence length="484" mass="55023">MKRKVYIIILVAFIVGFFIVTRTPKDASFDESITLRVAGDNNHPPYEYVDENGIFKGFNVDIMNALSIELGIHIEYMPMEWSNAVKALEEKKVDLIQGISKTEEREKKFLFTKPTAINSQSIFVMKDTSIVSGIEDLSGLRVALQEGDINHEILKNIPNIVLITKSDQKEAINALISGEVDASVGNRLTGLYYSQRERMSHLVKIVGEPMRITEYGIATYMGNENLVLTLDQGLERLKTNGTYDKIYSKWFGEEITQRKDIIKAYLKEITIITGVIFIIIILFIIWNKKLSKEVYKRTKELQAANKELLLYQKEIHKLAYYDTVTSLPNRAFLTEAINKSISQASVWNTKFALLILDLDKFKDINDTLGHEAGDMVLKLVGERVNKVVRKSDVFGRFGGDEFLVLMTEINHTNEAISLANRILDAFKTPFILYEEYIHVTTSIGIGIYPEAGETARAIMKNADMSMYRAKNSGGNRYCIYTKEI</sequence>
<protein>
    <submittedName>
        <fullName evidence="3">Diguanylate cyclase (GGDEF) domain-containing protein</fullName>
    </submittedName>
</protein>
<feature type="domain" description="GGDEF" evidence="2">
    <location>
        <begin position="349"/>
        <end position="482"/>
    </location>
</feature>
<proteinExistence type="predicted"/>
<dbReference type="InterPro" id="IPR052163">
    <property type="entry name" value="DGC-Regulatory_Protein"/>
</dbReference>
<dbReference type="SUPFAM" id="SSF55073">
    <property type="entry name" value="Nucleotide cyclase"/>
    <property type="match status" value="1"/>
</dbReference>
<evidence type="ECO:0000256" key="1">
    <source>
        <dbReference type="SAM" id="Phobius"/>
    </source>
</evidence>
<dbReference type="InterPro" id="IPR001638">
    <property type="entry name" value="Solute-binding_3/MltF_N"/>
</dbReference>
<accession>A0A1H3KW72</accession>
<dbReference type="PANTHER" id="PTHR46663">
    <property type="entry name" value="DIGUANYLATE CYCLASE DGCT-RELATED"/>
    <property type="match status" value="1"/>
</dbReference>
<dbReference type="CDD" id="cd01949">
    <property type="entry name" value="GGDEF"/>
    <property type="match status" value="1"/>
</dbReference>
<evidence type="ECO:0000259" key="2">
    <source>
        <dbReference type="PROSITE" id="PS50887"/>
    </source>
</evidence>
<dbReference type="SMART" id="SM00267">
    <property type="entry name" value="GGDEF"/>
    <property type="match status" value="1"/>
</dbReference>
<gene>
    <name evidence="3" type="ORF">SAMN05660462_00340</name>
</gene>
<dbReference type="Proteomes" id="UP000198625">
    <property type="component" value="Unassembled WGS sequence"/>
</dbReference>
<keyword evidence="1" id="KW-0472">Membrane</keyword>
<dbReference type="EMBL" id="FNQE01000002">
    <property type="protein sequence ID" value="SDY56266.1"/>
    <property type="molecule type" value="Genomic_DNA"/>
</dbReference>
<dbReference type="PROSITE" id="PS50887">
    <property type="entry name" value="GGDEF"/>
    <property type="match status" value="1"/>
</dbReference>
<dbReference type="CDD" id="cd13704">
    <property type="entry name" value="PBP2_HisK"/>
    <property type="match status" value="1"/>
</dbReference>
<reference evidence="3 4" key="1">
    <citation type="submission" date="2016-10" db="EMBL/GenBank/DDBJ databases">
        <authorList>
            <person name="de Groot N.N."/>
        </authorList>
    </citation>
    <scope>NUCLEOTIDE SEQUENCE [LARGE SCALE GENOMIC DNA]</scope>
    <source>
        <strain evidence="3 4">DSM 21650</strain>
    </source>
</reference>
<feature type="transmembrane region" description="Helical" evidence="1">
    <location>
        <begin position="269"/>
        <end position="287"/>
    </location>
</feature>
<dbReference type="Pfam" id="PF00497">
    <property type="entry name" value="SBP_bac_3"/>
    <property type="match status" value="1"/>
</dbReference>
<dbReference type="RefSeq" id="WP_176967819.1">
    <property type="nucleotide sequence ID" value="NZ_FNQE01000002.1"/>
</dbReference>
<dbReference type="Gene3D" id="3.40.190.10">
    <property type="entry name" value="Periplasmic binding protein-like II"/>
    <property type="match status" value="2"/>
</dbReference>
<keyword evidence="1" id="KW-1133">Transmembrane helix</keyword>
<evidence type="ECO:0000313" key="3">
    <source>
        <dbReference type="EMBL" id="SDY56266.1"/>
    </source>
</evidence>
<dbReference type="FunFam" id="3.30.70.270:FF:000001">
    <property type="entry name" value="Diguanylate cyclase domain protein"/>
    <property type="match status" value="1"/>
</dbReference>
<dbReference type="NCBIfam" id="TIGR00254">
    <property type="entry name" value="GGDEF"/>
    <property type="match status" value="1"/>
</dbReference>
<dbReference type="AlphaFoldDB" id="A0A1H3KW72"/>
<organism evidence="3 4">
    <name type="scientific">Proteiniborus ethanoligenes</name>
    <dbReference type="NCBI Taxonomy" id="415015"/>
    <lineage>
        <taxon>Bacteria</taxon>
        <taxon>Bacillati</taxon>
        <taxon>Bacillota</taxon>
        <taxon>Clostridia</taxon>
        <taxon>Eubacteriales</taxon>
        <taxon>Proteiniborus</taxon>
    </lineage>
</organism>
<dbReference type="InterPro" id="IPR029787">
    <property type="entry name" value="Nucleotide_cyclase"/>
</dbReference>
<dbReference type="InterPro" id="IPR000160">
    <property type="entry name" value="GGDEF_dom"/>
</dbReference>
<dbReference type="PANTHER" id="PTHR46663:SF3">
    <property type="entry name" value="SLL0267 PROTEIN"/>
    <property type="match status" value="1"/>
</dbReference>
<evidence type="ECO:0000313" key="4">
    <source>
        <dbReference type="Proteomes" id="UP000198625"/>
    </source>
</evidence>
<dbReference type="Gene3D" id="3.30.70.270">
    <property type="match status" value="1"/>
</dbReference>
<keyword evidence="4" id="KW-1185">Reference proteome</keyword>